<dbReference type="EMBL" id="BGPR01207683">
    <property type="protein sequence ID" value="GBN34203.1"/>
    <property type="molecule type" value="Genomic_DNA"/>
</dbReference>
<keyword evidence="5" id="KW-1185">Reference proteome</keyword>
<evidence type="ECO:0000313" key="3">
    <source>
        <dbReference type="EMBL" id="GBN34215.1"/>
    </source>
</evidence>
<organism evidence="3 5">
    <name type="scientific">Araneus ventricosus</name>
    <name type="common">Orbweaver spider</name>
    <name type="synonym">Epeira ventricosa</name>
    <dbReference type="NCBI Taxonomy" id="182803"/>
    <lineage>
        <taxon>Eukaryota</taxon>
        <taxon>Metazoa</taxon>
        <taxon>Ecdysozoa</taxon>
        <taxon>Arthropoda</taxon>
        <taxon>Chelicerata</taxon>
        <taxon>Arachnida</taxon>
        <taxon>Araneae</taxon>
        <taxon>Araneomorphae</taxon>
        <taxon>Entelegynae</taxon>
        <taxon>Araneoidea</taxon>
        <taxon>Araneidae</taxon>
        <taxon>Araneus</taxon>
    </lineage>
</organism>
<evidence type="ECO:0000313" key="4">
    <source>
        <dbReference type="EMBL" id="GBN34230.1"/>
    </source>
</evidence>
<dbReference type="EMBL" id="BGPR01207694">
    <property type="protein sequence ID" value="GBN34230.1"/>
    <property type="molecule type" value="Genomic_DNA"/>
</dbReference>
<evidence type="ECO:0000313" key="1">
    <source>
        <dbReference type="EMBL" id="GBN34157.1"/>
    </source>
</evidence>
<sequence>IVESGWLGEFRFQIWRVSGSRPDFTKDPTRTPAWCKLYPSVLNTLGVVSITHVPIGFRAHKPWCGNLEPGCWLRCGSLQLRPLIKITSQNSLRKASKRNITTGFILYI</sequence>
<name>A0A4Y2N490_ARAVE</name>
<dbReference type="EMBL" id="BGPR01207667">
    <property type="protein sequence ID" value="GBN34157.1"/>
    <property type="molecule type" value="Genomic_DNA"/>
</dbReference>
<feature type="non-terminal residue" evidence="3">
    <location>
        <position position="1"/>
    </location>
</feature>
<protein>
    <submittedName>
        <fullName evidence="3">Uncharacterized protein</fullName>
    </submittedName>
</protein>
<proteinExistence type="predicted"/>
<accession>A0A4Y2N490</accession>
<evidence type="ECO:0000313" key="2">
    <source>
        <dbReference type="EMBL" id="GBN34203.1"/>
    </source>
</evidence>
<dbReference type="AlphaFoldDB" id="A0A4Y2N490"/>
<reference evidence="3 5" key="1">
    <citation type="journal article" date="2019" name="Sci. Rep.">
        <title>Orb-weaving spider Araneus ventricosus genome elucidates the spidroin gene catalogue.</title>
        <authorList>
            <person name="Kono N."/>
            <person name="Nakamura H."/>
            <person name="Ohtoshi R."/>
            <person name="Moran D.A.P."/>
            <person name="Shinohara A."/>
            <person name="Yoshida Y."/>
            <person name="Fujiwara M."/>
            <person name="Mori M."/>
            <person name="Tomita M."/>
            <person name="Arakawa K."/>
        </authorList>
    </citation>
    <scope>NUCLEOTIDE SEQUENCE [LARGE SCALE GENOMIC DNA]</scope>
</reference>
<evidence type="ECO:0000313" key="5">
    <source>
        <dbReference type="Proteomes" id="UP000499080"/>
    </source>
</evidence>
<dbReference type="EMBL" id="BGPR01207688">
    <property type="protein sequence ID" value="GBN34215.1"/>
    <property type="molecule type" value="Genomic_DNA"/>
</dbReference>
<gene>
    <name evidence="2" type="ORF">AVEN_158727_1</name>
    <name evidence="3" type="ORF">AVEN_177154_1</name>
    <name evidence="4" type="ORF">AVEN_206134_1</name>
    <name evidence="1" type="ORF">AVEN_32945_1</name>
</gene>
<comment type="caution">
    <text evidence="3">The sequence shown here is derived from an EMBL/GenBank/DDBJ whole genome shotgun (WGS) entry which is preliminary data.</text>
</comment>
<dbReference type="Proteomes" id="UP000499080">
    <property type="component" value="Unassembled WGS sequence"/>
</dbReference>